<dbReference type="EMBL" id="LZZM01000232">
    <property type="protein sequence ID" value="OOM71295.1"/>
    <property type="molecule type" value="Genomic_DNA"/>
</dbReference>
<comment type="caution">
    <text evidence="1">The sequence shown here is derived from an EMBL/GenBank/DDBJ whole genome shotgun (WGS) entry which is preliminary data.</text>
</comment>
<dbReference type="Gene3D" id="2.130.10.10">
    <property type="entry name" value="YVTN repeat-like/Quinoprotein amine dehydrogenase"/>
    <property type="match status" value="1"/>
</dbReference>
<dbReference type="AlphaFoldDB" id="A0A1S8T1G0"/>
<reference evidence="1 2" key="1">
    <citation type="submission" date="2016-05" db="EMBL/GenBank/DDBJ databases">
        <title>Microbial solvent formation.</title>
        <authorList>
            <person name="Poehlein A."/>
            <person name="Montoya Solano J.D."/>
            <person name="Flitsch S."/>
            <person name="Krabben P."/>
            <person name="Duerre P."/>
            <person name="Daniel R."/>
        </authorList>
    </citation>
    <scope>NUCLEOTIDE SEQUENCE [LARGE SCALE GENOMIC DNA]</scope>
    <source>
        <strain evidence="1 2">DSM 2619</strain>
    </source>
</reference>
<gene>
    <name evidence="1" type="ORF">CLPUN_49790</name>
</gene>
<accession>A0A1S8T1G0</accession>
<protein>
    <submittedName>
        <fullName evidence="1">Uncharacterized protein</fullName>
    </submittedName>
</protein>
<organism evidence="1 2">
    <name type="scientific">Clostridium puniceum</name>
    <dbReference type="NCBI Taxonomy" id="29367"/>
    <lineage>
        <taxon>Bacteria</taxon>
        <taxon>Bacillati</taxon>
        <taxon>Bacillota</taxon>
        <taxon>Clostridia</taxon>
        <taxon>Eubacteriales</taxon>
        <taxon>Clostridiaceae</taxon>
        <taxon>Clostridium</taxon>
    </lineage>
</organism>
<dbReference type="InterPro" id="IPR015943">
    <property type="entry name" value="WD40/YVTN_repeat-like_dom_sf"/>
</dbReference>
<dbReference type="PANTHER" id="PTHR47197:SF3">
    <property type="entry name" value="DIHYDRO-HEME D1 DEHYDROGENASE"/>
    <property type="match status" value="1"/>
</dbReference>
<dbReference type="STRING" id="29367.CLPUN_49790"/>
<evidence type="ECO:0000313" key="1">
    <source>
        <dbReference type="EMBL" id="OOM71295.1"/>
    </source>
</evidence>
<evidence type="ECO:0000313" key="2">
    <source>
        <dbReference type="Proteomes" id="UP000190890"/>
    </source>
</evidence>
<dbReference type="Proteomes" id="UP000190890">
    <property type="component" value="Unassembled WGS sequence"/>
</dbReference>
<keyword evidence="2" id="KW-1185">Reference proteome</keyword>
<name>A0A1S8T1G0_9CLOT</name>
<dbReference type="InterPro" id="IPR011048">
    <property type="entry name" value="Haem_d1_sf"/>
</dbReference>
<sequence>MFLLHNKHVQSINFSIGKRGGDGESMVDKREKMIYYVSNSGTGRVSIIDGDSYDIIKEIEIGPRPQNIIVDERNDVYIASDRNSKVTLINDLYDSNKTWNMPNNGNIQVDSISQKIYVCDTEEICIYNLRTGEKIGCITGFIAADSLELDKDKKKLFVLDILQNEIKVYDTSDFHLIKLYKGVGTSPNYILIEENEKYVYIANKGVNKGNYDCNISILDFESGNISYIHLQKGSVITALEQNGILLYAANSGLHRIEVIDILKRERIAIIKTTLPELQRLRLSPDKKTLLATSRSTDGNGVIDRIDTCSNTILDTFTFEQNNSMPYDIGVVIQSKLEVQEESFILTDSEDKLKQENGTTILAKKVLSTYQEKMIFQEVSIKVSSKEEGIINIEEIIFQKCEIINETKNRKIIDSRKEYSILQYKFYIPYYIGCKDEQEQKYVIEGRLEGTQKATLYIPAYAEQQGIQFVINSFTKLTSTPVIINKNLKFGVSVLISTRVIVDEIVFIPLCKNCEGWQRSGERREGK</sequence>
<proteinExistence type="predicted"/>
<dbReference type="InterPro" id="IPR051200">
    <property type="entry name" value="Host-pathogen_enzymatic-act"/>
</dbReference>
<dbReference type="PANTHER" id="PTHR47197">
    <property type="entry name" value="PROTEIN NIRF"/>
    <property type="match status" value="1"/>
</dbReference>
<dbReference type="SUPFAM" id="SSF51004">
    <property type="entry name" value="C-terminal (heme d1) domain of cytochrome cd1-nitrite reductase"/>
    <property type="match status" value="1"/>
</dbReference>